<protein>
    <submittedName>
        <fullName evidence="1">Uncharacterized protein</fullName>
    </submittedName>
</protein>
<evidence type="ECO:0000313" key="1">
    <source>
        <dbReference type="EMBL" id="KAF5860738.1"/>
    </source>
</evidence>
<gene>
    <name evidence="1" type="ORF">ETB97_001179</name>
</gene>
<comment type="caution">
    <text evidence="1">The sequence shown here is derived from an EMBL/GenBank/DDBJ whole genome shotgun (WGS) entry which is preliminary data.</text>
</comment>
<accession>A0A8H6A150</accession>
<name>A0A8H6A150_PETAA</name>
<dbReference type="EMBL" id="SPNV01000120">
    <property type="protein sequence ID" value="KAF5860738.1"/>
    <property type="molecule type" value="Genomic_DNA"/>
</dbReference>
<evidence type="ECO:0000313" key="2">
    <source>
        <dbReference type="Proteomes" id="UP000541154"/>
    </source>
</evidence>
<reference evidence="1 2" key="1">
    <citation type="submission" date="2019-04" db="EMBL/GenBank/DDBJ databases">
        <title>Aspergillus burnettii sp. nov., novel species from soil in southeast Queensland.</title>
        <authorList>
            <person name="Gilchrist C.L.M."/>
            <person name="Pitt J.I."/>
            <person name="Lange L."/>
            <person name="Lacey H.J."/>
            <person name="Vuong D."/>
            <person name="Midgley D.J."/>
            <person name="Greenfield P."/>
            <person name="Bradbury M."/>
            <person name="Lacey E."/>
            <person name="Busk P.K."/>
            <person name="Pilgaard B."/>
            <person name="Chooi Y.H."/>
            <person name="Piggott A.M."/>
        </authorList>
    </citation>
    <scope>NUCLEOTIDE SEQUENCE [LARGE SCALE GENOMIC DNA]</scope>
    <source>
        <strain evidence="1 2">FRR 5400</strain>
    </source>
</reference>
<organism evidence="1 2">
    <name type="scientific">Petromyces alliaceus</name>
    <name type="common">Aspergillus alliaceus</name>
    <dbReference type="NCBI Taxonomy" id="209559"/>
    <lineage>
        <taxon>Eukaryota</taxon>
        <taxon>Fungi</taxon>
        <taxon>Dikarya</taxon>
        <taxon>Ascomycota</taxon>
        <taxon>Pezizomycotina</taxon>
        <taxon>Eurotiomycetes</taxon>
        <taxon>Eurotiomycetidae</taxon>
        <taxon>Eurotiales</taxon>
        <taxon>Aspergillaceae</taxon>
        <taxon>Aspergillus</taxon>
        <taxon>Aspergillus subgen. Circumdati</taxon>
    </lineage>
</organism>
<dbReference type="Proteomes" id="UP000541154">
    <property type="component" value="Unassembled WGS sequence"/>
</dbReference>
<keyword evidence="2" id="KW-1185">Reference proteome</keyword>
<dbReference type="AlphaFoldDB" id="A0A8H6A150"/>
<proteinExistence type="predicted"/>
<sequence length="171" mass="19101">MLYCLGPGGLTTEYGNHNSQLSVSSRSNAPTNMMNRTWNQPYASSDEARGLRQNFLGPQGDYFTFDAIAEIIFGMRYNALREPTYRFVAHALEASNVRISALAQAPMLTTGRLDKNLFPSSIRGRNQFLGFISSLLRCCSKASFSDNGNMFTFLETTKDPVKEKMLSKSEI</sequence>